<evidence type="ECO:0000256" key="1">
    <source>
        <dbReference type="PROSITE-ProRule" id="PRU00023"/>
    </source>
</evidence>
<gene>
    <name evidence="2" type="ORF">CERSUDRAFT_52418</name>
</gene>
<dbReference type="Gene3D" id="1.25.40.20">
    <property type="entry name" value="Ankyrin repeat-containing domain"/>
    <property type="match status" value="1"/>
</dbReference>
<evidence type="ECO:0000313" key="3">
    <source>
        <dbReference type="Proteomes" id="UP000016930"/>
    </source>
</evidence>
<feature type="non-terminal residue" evidence="2">
    <location>
        <position position="1"/>
    </location>
</feature>
<dbReference type="EMBL" id="KB445798">
    <property type="protein sequence ID" value="EMD36634.1"/>
    <property type="molecule type" value="Genomic_DNA"/>
</dbReference>
<dbReference type="HOGENOM" id="CLU_000134_45_11_1"/>
<dbReference type="InterPro" id="IPR036770">
    <property type="entry name" value="Ankyrin_rpt-contain_sf"/>
</dbReference>
<dbReference type="OrthoDB" id="194358at2759"/>
<sequence>LIAHGAEVSASASDYGVALSLASSGGHIEIARLLIEHGADFDAPAGEYGTALAIA</sequence>
<reference evidence="2 3" key="1">
    <citation type="journal article" date="2012" name="Proc. Natl. Acad. Sci. U.S.A.">
        <title>Comparative genomics of Ceriporiopsis subvermispora and Phanerochaete chrysosporium provide insight into selective ligninolysis.</title>
        <authorList>
            <person name="Fernandez-Fueyo E."/>
            <person name="Ruiz-Duenas F.J."/>
            <person name="Ferreira P."/>
            <person name="Floudas D."/>
            <person name="Hibbett D.S."/>
            <person name="Canessa P."/>
            <person name="Larrondo L.F."/>
            <person name="James T.Y."/>
            <person name="Seelenfreund D."/>
            <person name="Lobos S."/>
            <person name="Polanco R."/>
            <person name="Tello M."/>
            <person name="Honda Y."/>
            <person name="Watanabe T."/>
            <person name="Watanabe T."/>
            <person name="Ryu J.S."/>
            <person name="Kubicek C.P."/>
            <person name="Schmoll M."/>
            <person name="Gaskell J."/>
            <person name="Hammel K.E."/>
            <person name="St John F.J."/>
            <person name="Vanden Wymelenberg A."/>
            <person name="Sabat G."/>
            <person name="Splinter BonDurant S."/>
            <person name="Syed K."/>
            <person name="Yadav J.S."/>
            <person name="Doddapaneni H."/>
            <person name="Subramanian V."/>
            <person name="Lavin J.L."/>
            <person name="Oguiza J.A."/>
            <person name="Perez G."/>
            <person name="Pisabarro A.G."/>
            <person name="Ramirez L."/>
            <person name="Santoyo F."/>
            <person name="Master E."/>
            <person name="Coutinho P.M."/>
            <person name="Henrissat B."/>
            <person name="Lombard V."/>
            <person name="Magnuson J.K."/>
            <person name="Kuees U."/>
            <person name="Hori C."/>
            <person name="Igarashi K."/>
            <person name="Samejima M."/>
            <person name="Held B.W."/>
            <person name="Barry K.W."/>
            <person name="LaButti K.M."/>
            <person name="Lapidus A."/>
            <person name="Lindquist E.A."/>
            <person name="Lucas S.M."/>
            <person name="Riley R."/>
            <person name="Salamov A.A."/>
            <person name="Hoffmeister D."/>
            <person name="Schwenk D."/>
            <person name="Hadar Y."/>
            <person name="Yarden O."/>
            <person name="de Vries R.P."/>
            <person name="Wiebenga A."/>
            <person name="Stenlid J."/>
            <person name="Eastwood D."/>
            <person name="Grigoriev I.V."/>
            <person name="Berka R.M."/>
            <person name="Blanchette R.A."/>
            <person name="Kersten P."/>
            <person name="Martinez A.T."/>
            <person name="Vicuna R."/>
            <person name="Cullen D."/>
        </authorList>
    </citation>
    <scope>NUCLEOTIDE SEQUENCE [LARGE SCALE GENOMIC DNA]</scope>
    <source>
        <strain evidence="2 3">B</strain>
    </source>
</reference>
<proteinExistence type="predicted"/>
<organism evidence="2 3">
    <name type="scientific">Ceriporiopsis subvermispora (strain B)</name>
    <name type="common">White-rot fungus</name>
    <name type="synonym">Gelatoporia subvermispora</name>
    <dbReference type="NCBI Taxonomy" id="914234"/>
    <lineage>
        <taxon>Eukaryota</taxon>
        <taxon>Fungi</taxon>
        <taxon>Dikarya</taxon>
        <taxon>Basidiomycota</taxon>
        <taxon>Agaricomycotina</taxon>
        <taxon>Agaricomycetes</taxon>
        <taxon>Polyporales</taxon>
        <taxon>Gelatoporiaceae</taxon>
        <taxon>Gelatoporia</taxon>
    </lineage>
</organism>
<dbReference type="SUPFAM" id="SSF48403">
    <property type="entry name" value="Ankyrin repeat"/>
    <property type="match status" value="1"/>
</dbReference>
<feature type="repeat" description="ANK" evidence="1">
    <location>
        <begin position="14"/>
        <end position="46"/>
    </location>
</feature>
<evidence type="ECO:0000313" key="2">
    <source>
        <dbReference type="EMBL" id="EMD36634.1"/>
    </source>
</evidence>
<protein>
    <submittedName>
        <fullName evidence="2">Uncharacterized protein</fullName>
    </submittedName>
</protein>
<keyword evidence="3" id="KW-1185">Reference proteome</keyword>
<dbReference type="InterPro" id="IPR002110">
    <property type="entry name" value="Ankyrin_rpt"/>
</dbReference>
<keyword evidence="1" id="KW-0040">ANK repeat</keyword>
<dbReference type="Proteomes" id="UP000016930">
    <property type="component" value="Unassembled WGS sequence"/>
</dbReference>
<dbReference type="Pfam" id="PF13857">
    <property type="entry name" value="Ank_5"/>
    <property type="match status" value="1"/>
</dbReference>
<dbReference type="PROSITE" id="PS50088">
    <property type="entry name" value="ANK_REPEAT"/>
    <property type="match status" value="1"/>
</dbReference>
<accession>M2PK37</accession>
<name>M2PK37_CERS8</name>
<dbReference type="PROSITE" id="PS50297">
    <property type="entry name" value="ANK_REP_REGION"/>
    <property type="match status" value="1"/>
</dbReference>
<dbReference type="AlphaFoldDB" id="M2PK37"/>